<accession>A0A542SP66</accession>
<dbReference type="Pfam" id="PF21948">
    <property type="entry name" value="LplA-B_cat"/>
    <property type="match status" value="1"/>
</dbReference>
<keyword evidence="3" id="KW-1185">Reference proteome</keyword>
<dbReference type="Gene3D" id="3.30.930.10">
    <property type="entry name" value="Bira Bifunctional Protein, Domain 2"/>
    <property type="match status" value="1"/>
</dbReference>
<dbReference type="RefSeq" id="WP_142111692.1">
    <property type="nucleotide sequence ID" value="NZ_BAAATB010000002.1"/>
</dbReference>
<dbReference type="AlphaFoldDB" id="A0A542SP66"/>
<reference evidence="2 3" key="1">
    <citation type="submission" date="2019-06" db="EMBL/GenBank/DDBJ databases">
        <title>Sequencing the genomes of 1000 actinobacteria strains.</title>
        <authorList>
            <person name="Klenk H.-P."/>
        </authorList>
    </citation>
    <scope>NUCLEOTIDE SEQUENCE [LARGE SCALE GENOMIC DNA]</scope>
    <source>
        <strain evidence="2 3">DSM 10596</strain>
    </source>
</reference>
<dbReference type="PANTHER" id="PTHR43679:SF2">
    <property type="entry name" value="OCTANOYL-[GCVH]:PROTEIN N-OCTANOYLTRANSFERASE"/>
    <property type="match status" value="1"/>
</dbReference>
<protein>
    <submittedName>
        <fullName evidence="2">Lipoate-protein ligase A</fullName>
    </submittedName>
</protein>
<organism evidence="2 3">
    <name type="scientific">Rarobacter incanus</name>
    <dbReference type="NCBI Taxonomy" id="153494"/>
    <lineage>
        <taxon>Bacteria</taxon>
        <taxon>Bacillati</taxon>
        <taxon>Actinomycetota</taxon>
        <taxon>Actinomycetes</taxon>
        <taxon>Micrococcales</taxon>
        <taxon>Rarobacteraceae</taxon>
        <taxon>Rarobacter</taxon>
    </lineage>
</organism>
<evidence type="ECO:0000313" key="3">
    <source>
        <dbReference type="Proteomes" id="UP000316181"/>
    </source>
</evidence>
<proteinExistence type="predicted"/>
<comment type="caution">
    <text evidence="2">The sequence shown here is derived from an EMBL/GenBank/DDBJ whole genome shotgun (WGS) entry which is preliminary data.</text>
</comment>
<keyword evidence="2" id="KW-0436">Ligase</keyword>
<feature type="domain" description="BPL/LPL catalytic" evidence="1">
    <location>
        <begin position="137"/>
        <end position="334"/>
    </location>
</feature>
<sequence length="363" mass="39443">MRGEFKVPGEKLVAVDLEVEDDHLTEVHVSGDFFLDPDEALAIIDRALVGQPAHAPAGTLAAAITDAIARAEQDASFGVPITMVGFDAHAVAMAVRRALGHSSGWHDHTFEYLDTGVRHPAWHAALDQVLGEQTAAGLRGPTLRFWQWDSAAVVIGSFQSLRNEVDDAAARDLDVDIVRRVSGGGAMFMEANNCITFSLVVPASLVDGMSFEQSYAFLDDWVLEALASVGVQARYAGLNDIASPQGKIAGAAQKRFAPRAGGPGAVLHHVTMAYDIDADKMLQVLRIGREKLSDKGTKSANKRVDPVRSQTHLPRDQVIGRFLDTFKNRYTTVESELTQEESARTAELVDTKFRDAEWTARVP</sequence>
<dbReference type="InterPro" id="IPR050664">
    <property type="entry name" value="Octanoyltrans_LipM/LipL"/>
</dbReference>
<dbReference type="SUPFAM" id="SSF55681">
    <property type="entry name" value="Class II aaRS and biotin synthetases"/>
    <property type="match status" value="1"/>
</dbReference>
<dbReference type="Proteomes" id="UP000316181">
    <property type="component" value="Unassembled WGS sequence"/>
</dbReference>
<dbReference type="InterPro" id="IPR004143">
    <property type="entry name" value="BPL_LPL_catalytic"/>
</dbReference>
<dbReference type="CDD" id="cd16443">
    <property type="entry name" value="LplA"/>
    <property type="match status" value="1"/>
</dbReference>
<dbReference type="PANTHER" id="PTHR43679">
    <property type="entry name" value="OCTANOYLTRANSFERASE LIPM-RELATED"/>
    <property type="match status" value="1"/>
</dbReference>
<name>A0A542SP66_9MICO</name>
<dbReference type="EMBL" id="VFNV01000001">
    <property type="protein sequence ID" value="TQK76409.1"/>
    <property type="molecule type" value="Genomic_DNA"/>
</dbReference>
<gene>
    <name evidence="2" type="ORF">FB389_1080</name>
</gene>
<dbReference type="InterPro" id="IPR045864">
    <property type="entry name" value="aa-tRNA-synth_II/BPL/LPL"/>
</dbReference>
<dbReference type="Gene3D" id="3.30.390.50">
    <property type="entry name" value="CO dehydrogenase flavoprotein, C-terminal domain"/>
    <property type="match status" value="1"/>
</dbReference>
<dbReference type="GO" id="GO:0016874">
    <property type="term" value="F:ligase activity"/>
    <property type="evidence" value="ECO:0007669"/>
    <property type="project" value="UniProtKB-KW"/>
</dbReference>
<evidence type="ECO:0000259" key="1">
    <source>
        <dbReference type="PROSITE" id="PS51733"/>
    </source>
</evidence>
<evidence type="ECO:0000313" key="2">
    <source>
        <dbReference type="EMBL" id="TQK76409.1"/>
    </source>
</evidence>
<dbReference type="PROSITE" id="PS51733">
    <property type="entry name" value="BPL_LPL_CATALYTIC"/>
    <property type="match status" value="1"/>
</dbReference>
<dbReference type="OrthoDB" id="9788148at2"/>